<dbReference type="RefSeq" id="WP_132071560.1">
    <property type="nucleotide sequence ID" value="NZ_SMLH01000006.1"/>
</dbReference>
<accession>A0ABY2DV08</accession>
<evidence type="ECO:0000256" key="1">
    <source>
        <dbReference type="PROSITE-ProRule" id="PRU00339"/>
    </source>
</evidence>
<comment type="caution">
    <text evidence="2">The sequence shown here is derived from an EMBL/GenBank/DDBJ whole genome shotgun (WGS) entry which is preliminary data.</text>
</comment>
<keyword evidence="1" id="KW-0802">TPR repeat</keyword>
<protein>
    <submittedName>
        <fullName evidence="2">Uncharacterized protein</fullName>
    </submittedName>
</protein>
<keyword evidence="3" id="KW-1185">Reference proteome</keyword>
<feature type="repeat" description="TPR" evidence="1">
    <location>
        <begin position="27"/>
        <end position="60"/>
    </location>
</feature>
<dbReference type="InterPro" id="IPR019734">
    <property type="entry name" value="TPR_rpt"/>
</dbReference>
<dbReference type="EMBL" id="SMLH01000006">
    <property type="protein sequence ID" value="TDE28510.1"/>
    <property type="molecule type" value="Genomic_DNA"/>
</dbReference>
<evidence type="ECO:0000313" key="3">
    <source>
        <dbReference type="Proteomes" id="UP000294685"/>
    </source>
</evidence>
<dbReference type="PROSITE" id="PS50005">
    <property type="entry name" value="TPR"/>
    <property type="match status" value="1"/>
</dbReference>
<dbReference type="Proteomes" id="UP000294685">
    <property type="component" value="Unassembled WGS sequence"/>
</dbReference>
<sequence>MKKYFSILFIFIFCRTWSQENKSPEYQQKMFEKANEYLKNSEYSSAAGLFRYVNELNPNNDLGKISLTKSDSLRPISRQRLKESLVGKWKLSRTGSNWGMENTKDTIIVKILIIDENKFCFYEQDLKSSKMKLINCENIQFSKSANERFYSYDFAFSDNQIWSFSVNSKNGELRQMYIGDQNENGIREMVCGNPELIYTKLPK</sequence>
<reference evidence="2 3" key="1">
    <citation type="submission" date="2019-03" db="EMBL/GenBank/DDBJ databases">
        <title>Novel species of Flavobacterium.</title>
        <authorList>
            <person name="Liu Q."/>
            <person name="Xin Y.-H."/>
        </authorList>
    </citation>
    <scope>NUCLEOTIDE SEQUENCE [LARGE SCALE GENOMIC DNA]</scope>
    <source>
        <strain evidence="2 3">LB2P22</strain>
    </source>
</reference>
<organism evidence="2 3">
    <name type="scientific">Flavobacterium ranwuense</name>
    <dbReference type="NCBI Taxonomy" id="2541725"/>
    <lineage>
        <taxon>Bacteria</taxon>
        <taxon>Pseudomonadati</taxon>
        <taxon>Bacteroidota</taxon>
        <taxon>Flavobacteriia</taxon>
        <taxon>Flavobacteriales</taxon>
        <taxon>Flavobacteriaceae</taxon>
        <taxon>Flavobacterium</taxon>
    </lineage>
</organism>
<evidence type="ECO:0000313" key="2">
    <source>
        <dbReference type="EMBL" id="TDE28510.1"/>
    </source>
</evidence>
<proteinExistence type="predicted"/>
<name>A0ABY2DV08_9FLAO</name>
<gene>
    <name evidence="2" type="ORF">E0I61_11525</name>
</gene>